<dbReference type="EMBL" id="PKPZ01000048">
    <property type="protein sequence ID" value="RPB31802.1"/>
    <property type="molecule type" value="Genomic_DNA"/>
</dbReference>
<evidence type="ECO:0000313" key="2">
    <source>
        <dbReference type="Proteomes" id="UP000283878"/>
    </source>
</evidence>
<organism evidence="1 2">
    <name type="scientific">Vibrio diabolicus</name>
    <dbReference type="NCBI Taxonomy" id="50719"/>
    <lineage>
        <taxon>Bacteria</taxon>
        <taxon>Pseudomonadati</taxon>
        <taxon>Pseudomonadota</taxon>
        <taxon>Gammaproteobacteria</taxon>
        <taxon>Vibrionales</taxon>
        <taxon>Vibrionaceae</taxon>
        <taxon>Vibrio</taxon>
        <taxon>Vibrio diabolicus subgroup</taxon>
    </lineage>
</organism>
<protein>
    <recommendedName>
        <fullName evidence="3">DUF4145 domain-containing protein</fullName>
    </recommendedName>
</protein>
<comment type="caution">
    <text evidence="1">The sequence shown here is derived from an EMBL/GenBank/DDBJ whole genome shotgun (WGS) entry which is preliminary data.</text>
</comment>
<reference evidence="1 2" key="1">
    <citation type="journal article" date="2018" name="AMB Express">
        <title>Occurrence and significance of pathogenicity and fitness islands in environmental vibrios.</title>
        <authorList>
            <person name="Klein S."/>
            <person name="Pipes S."/>
            <person name="Lovell C.R."/>
        </authorList>
    </citation>
    <scope>NUCLEOTIDE SEQUENCE [LARGE SCALE GENOMIC DNA]</scope>
    <source>
        <strain evidence="1 2">JBS-8-11-1</strain>
    </source>
</reference>
<accession>A0AAX1XGB9</accession>
<dbReference type="Proteomes" id="UP000283878">
    <property type="component" value="Unassembled WGS sequence"/>
</dbReference>
<evidence type="ECO:0008006" key="3">
    <source>
        <dbReference type="Google" id="ProtNLM"/>
    </source>
</evidence>
<proteinExistence type="predicted"/>
<sequence>MVAVKCLYNKAFKSDSQRLAVSLRSSIAKRRSHLNAALGDKENVMYLNREESFEMLLEKLDSLEVDFNDDITELFNILDDKSDWAFMIKATAYIELVLTNAITKQLSEDTMLAVVKHLPLINKNTGKVAIARNLGLLDKTHVSFIQEVASIRNEYAHNFEYVAMTLSDYFKKLEPNKANSKYRSMCIDNTGEPYRHLLESRPQLAIILGILFISMRVKSALMTSEVKSELDRLEMKTLRDLVGKIA</sequence>
<evidence type="ECO:0000313" key="1">
    <source>
        <dbReference type="EMBL" id="RPB31802.1"/>
    </source>
</evidence>
<name>A0AAX1XGB9_9VIBR</name>
<gene>
    <name evidence="1" type="ORF">CYQ91_24185</name>
</gene>
<dbReference type="AlphaFoldDB" id="A0AAX1XGB9"/>
<dbReference type="InterPro" id="IPR038026">
    <property type="entry name" value="MtlR-like_sf"/>
</dbReference>
<dbReference type="Gene3D" id="1.20.120.330">
    <property type="entry name" value="Nucleotidyltransferases domain 2"/>
    <property type="match status" value="1"/>
</dbReference>
<dbReference type="SUPFAM" id="SSF158668">
    <property type="entry name" value="MtlR-like"/>
    <property type="match status" value="1"/>
</dbReference>